<comment type="subcellular location">
    <subcellularLocation>
        <location evidence="1">Membrane</location>
        <topology evidence="1">Multi-pass membrane protein</topology>
    </subcellularLocation>
</comment>
<dbReference type="OrthoDB" id="9994106at2759"/>
<feature type="domain" description="Ion transport" evidence="6">
    <location>
        <begin position="359"/>
        <end position="564"/>
    </location>
</feature>
<feature type="transmembrane region" description="Helical" evidence="5">
    <location>
        <begin position="447"/>
        <end position="468"/>
    </location>
</feature>
<keyword evidence="7" id="KW-0378">Hydrolase</keyword>
<dbReference type="InterPro" id="IPR050927">
    <property type="entry name" value="TRPM"/>
</dbReference>
<evidence type="ECO:0000256" key="2">
    <source>
        <dbReference type="ARBA" id="ARBA00022692"/>
    </source>
</evidence>
<dbReference type="EMBL" id="CACVKT020003691">
    <property type="protein sequence ID" value="CAC5385200.1"/>
    <property type="molecule type" value="Genomic_DNA"/>
</dbReference>
<evidence type="ECO:0000313" key="7">
    <source>
        <dbReference type="EMBL" id="CAC5385200.1"/>
    </source>
</evidence>
<proteinExistence type="predicted"/>
<evidence type="ECO:0000256" key="4">
    <source>
        <dbReference type="ARBA" id="ARBA00023136"/>
    </source>
</evidence>
<evidence type="ECO:0000259" key="6">
    <source>
        <dbReference type="Pfam" id="PF00520"/>
    </source>
</evidence>
<reference evidence="7 8" key="1">
    <citation type="submission" date="2020-06" db="EMBL/GenBank/DDBJ databases">
        <authorList>
            <person name="Li R."/>
            <person name="Bekaert M."/>
        </authorList>
    </citation>
    <scope>NUCLEOTIDE SEQUENCE [LARGE SCALE GENOMIC DNA]</scope>
    <source>
        <strain evidence="8">wild</strain>
    </source>
</reference>
<evidence type="ECO:0000256" key="1">
    <source>
        <dbReference type="ARBA" id="ARBA00004141"/>
    </source>
</evidence>
<evidence type="ECO:0000256" key="3">
    <source>
        <dbReference type="ARBA" id="ARBA00022989"/>
    </source>
</evidence>
<keyword evidence="3 5" id="KW-1133">Transmembrane helix</keyword>
<dbReference type="EC" id="3.6.1.13" evidence="7"/>
<name>A0A6J8BQ35_MYTCO</name>
<feature type="transmembrane region" description="Helical" evidence="5">
    <location>
        <begin position="579"/>
        <end position="605"/>
    </location>
</feature>
<keyword evidence="4 5" id="KW-0472">Membrane</keyword>
<accession>A0A6J8BQ35</accession>
<gene>
    <name evidence="7" type="ORF">MCOR_20769</name>
</gene>
<dbReference type="GO" id="GO:0030001">
    <property type="term" value="P:metal ion transport"/>
    <property type="evidence" value="ECO:0007669"/>
    <property type="project" value="TreeGrafter"/>
</dbReference>
<dbReference type="Pfam" id="PF00520">
    <property type="entry name" value="Ion_trans"/>
    <property type="match status" value="1"/>
</dbReference>
<feature type="transmembrane region" description="Helical" evidence="5">
    <location>
        <begin position="535"/>
        <end position="558"/>
    </location>
</feature>
<keyword evidence="2 5" id="KW-0812">Transmembrane</keyword>
<sequence length="639" mass="72882">MKLMDEIIELANKTKLPCHIVGQKVLFYSGSMEKAYIHTETEHETIEKLKKKGFTEFIKGDGDTNDDINYFKRMAESVKGENFLPVIIALENGKMTSKVEKLLATSTTYQMPIICFKKTTHGVSVLWYSDIDNEGNIEYKTDSRKPWQITKCQPDSFLNKIAYITEIRADVDTIICNLIVSGRSKELLSRNFESNGLLFFALLFNKCSDEALQLLEEGYVGIHYILIGCVLLDNDINSWKTPIVVKEKLQRYKSAFTERAIAIIGSIYGAYKEKEEAALKDQLSDGHASKWTTICNKEEENTSGGNGLDDNINHAERLLLNHGYLRDAITTENNLFLKNETVKTILNKKWYGTENINLLTVIVALIREQLKNYAKDWWNILDWLFVVGYTSGMLVRAGEGSGFQGTSKCLLLAAFMLLCIRTLNLCCMTEFLGPKLVIIRKMIRQTVSFMTIMTVIMVWYSVSVYALLYPNSEFSWTEIEKIVSNGYWVLFGELNLDAETLTVPDCTFNNTIYESGVLQRCPSPLGVHLTPYLKALYGLISVILLLNLLIALYSDAFNKVQQESESYWRKIQLDFLEEYCIKTAFPIHLQLLALPGTILTFLWFWCSCLCTKYGPKQADSYETPNPNLNNQPMIVRGMM</sequence>
<keyword evidence="8" id="KW-1185">Reference proteome</keyword>
<dbReference type="GO" id="GO:0047631">
    <property type="term" value="F:ADP-ribose diphosphatase activity"/>
    <property type="evidence" value="ECO:0007669"/>
    <property type="project" value="UniProtKB-EC"/>
</dbReference>
<dbReference type="PANTHER" id="PTHR13800:SF1">
    <property type="entry name" value="TRANSIENT RECEPTOR POTENTIAL CATION CHANNEL TRPM"/>
    <property type="match status" value="1"/>
</dbReference>
<organism evidence="7 8">
    <name type="scientific">Mytilus coruscus</name>
    <name type="common">Sea mussel</name>
    <dbReference type="NCBI Taxonomy" id="42192"/>
    <lineage>
        <taxon>Eukaryota</taxon>
        <taxon>Metazoa</taxon>
        <taxon>Spiralia</taxon>
        <taxon>Lophotrochozoa</taxon>
        <taxon>Mollusca</taxon>
        <taxon>Bivalvia</taxon>
        <taxon>Autobranchia</taxon>
        <taxon>Pteriomorphia</taxon>
        <taxon>Mytilida</taxon>
        <taxon>Mytiloidea</taxon>
        <taxon>Mytilidae</taxon>
        <taxon>Mytilinae</taxon>
        <taxon>Mytilus</taxon>
    </lineage>
</organism>
<dbReference type="Proteomes" id="UP000507470">
    <property type="component" value="Unassembled WGS sequence"/>
</dbReference>
<dbReference type="GO" id="GO:0005886">
    <property type="term" value="C:plasma membrane"/>
    <property type="evidence" value="ECO:0007669"/>
    <property type="project" value="TreeGrafter"/>
</dbReference>
<dbReference type="GO" id="GO:0005261">
    <property type="term" value="F:monoatomic cation channel activity"/>
    <property type="evidence" value="ECO:0007669"/>
    <property type="project" value="TreeGrafter"/>
</dbReference>
<dbReference type="PANTHER" id="PTHR13800">
    <property type="entry name" value="TRANSIENT RECEPTOR POTENTIAL CATION CHANNEL, SUBFAMILY M, MEMBER 6"/>
    <property type="match status" value="1"/>
</dbReference>
<dbReference type="InterPro" id="IPR005821">
    <property type="entry name" value="Ion_trans_dom"/>
</dbReference>
<evidence type="ECO:0000313" key="8">
    <source>
        <dbReference type="Proteomes" id="UP000507470"/>
    </source>
</evidence>
<evidence type="ECO:0000256" key="5">
    <source>
        <dbReference type="SAM" id="Phobius"/>
    </source>
</evidence>
<protein>
    <submittedName>
        <fullName evidence="7">TRPM2</fullName>
        <ecNumber evidence="7">3.6.1.13</ecNumber>
    </submittedName>
</protein>
<dbReference type="AlphaFoldDB" id="A0A6J8BQ35"/>